<dbReference type="PANTHER" id="PTHR31390">
    <property type="entry name" value="EXPRESSED PROTEIN"/>
    <property type="match status" value="1"/>
</dbReference>
<name>A0A6P5EWT7_ANACO</name>
<dbReference type="AlphaFoldDB" id="A0A6P5EWT7"/>
<dbReference type="Proteomes" id="UP000515123">
    <property type="component" value="Linkage group 3"/>
</dbReference>
<dbReference type="InterPro" id="IPR021916">
    <property type="entry name" value="DUF3527"/>
</dbReference>
<sequence length="668" mass="73890">MYKEEKRVPRVLFSLLYSSPSSPSSSSLLCSYFLHILVSPPPLCSPLNLSYSFLEETHVGISPKRWAGSHHISFVARYNLAMDQIYSNVHGLCLYGNESMEDGARLGEDKDRSCAISELEPTKNSKKCLQNSCPCSNQLACPNYTSVARPNKSSASCTVESGGVNYDPLDVFSRSPAFLSFPTSVISLDFIIKSLRNRRTHSINALTDFVMGYSWNSSKWDIVKSPFRRWAVDSIQAMVDMRTVSANPLASQLGNGNCDMPKNDGGVIIPLRKQTPEFSFSEKSFLSCSSITSKGPYNSASSAHNFVSTGILRCIWRSGLPYFEFCLGDNEGEFYIANPIKVNPSSEKALDYLYMFYTKTRKDISNHPSGASKLVGRMKVLSSFILDPDSANFIETEFILFGLNEDNSRDTKASSSVVTAKGFAKKVREILKPNHSLKTKYSHKSERSSSYVETPDEVIICELNDDDNLPSNLVDDFMPNFELAAIVVRNYQHRHEKESVSGGWGLKFLGKAKLTHVDIPIEPLFSTKGCEQSCLQNRMKSSSRINVVVPAGFHGGPITNSGGPSSLTERWRSGGSCDCGGWDVGCPITVFNNNSISYEATAKMEPKELNSIDLFFEGSNYSDPILRLVHESEGLCIIYIPPTLSALQCFAIGVAIIHSQASELYPKL</sequence>
<dbReference type="RefSeq" id="XP_020085605.1">
    <property type="nucleotide sequence ID" value="XM_020230016.1"/>
</dbReference>
<evidence type="ECO:0000313" key="2">
    <source>
        <dbReference type="RefSeq" id="XP_020085605.1"/>
    </source>
</evidence>
<dbReference type="PANTHER" id="PTHR31390:SF2">
    <property type="entry name" value="EXPRESSED PROTEIN"/>
    <property type="match status" value="1"/>
</dbReference>
<accession>A0A6P5EWT7</accession>
<organism evidence="1 2">
    <name type="scientific">Ananas comosus</name>
    <name type="common">Pineapple</name>
    <name type="synonym">Ananas ananas</name>
    <dbReference type="NCBI Taxonomy" id="4615"/>
    <lineage>
        <taxon>Eukaryota</taxon>
        <taxon>Viridiplantae</taxon>
        <taxon>Streptophyta</taxon>
        <taxon>Embryophyta</taxon>
        <taxon>Tracheophyta</taxon>
        <taxon>Spermatophyta</taxon>
        <taxon>Magnoliopsida</taxon>
        <taxon>Liliopsida</taxon>
        <taxon>Poales</taxon>
        <taxon>Bromeliaceae</taxon>
        <taxon>Bromelioideae</taxon>
        <taxon>Ananas</taxon>
    </lineage>
</organism>
<evidence type="ECO:0000313" key="1">
    <source>
        <dbReference type="Proteomes" id="UP000515123"/>
    </source>
</evidence>
<dbReference type="Pfam" id="PF12043">
    <property type="entry name" value="DUF3527"/>
    <property type="match status" value="1"/>
</dbReference>
<reference evidence="1" key="1">
    <citation type="journal article" date="2015" name="Nat. Genet.">
        <title>The pineapple genome and the evolution of CAM photosynthesis.</title>
        <authorList>
            <person name="Ming R."/>
            <person name="VanBuren R."/>
            <person name="Wai C.M."/>
            <person name="Tang H."/>
            <person name="Schatz M.C."/>
            <person name="Bowers J.E."/>
            <person name="Lyons E."/>
            <person name="Wang M.L."/>
            <person name="Chen J."/>
            <person name="Biggers E."/>
            <person name="Zhang J."/>
            <person name="Huang L."/>
            <person name="Zhang L."/>
            <person name="Miao W."/>
            <person name="Zhang J."/>
            <person name="Ye Z."/>
            <person name="Miao C."/>
            <person name="Lin Z."/>
            <person name="Wang H."/>
            <person name="Zhou H."/>
            <person name="Yim W.C."/>
            <person name="Priest H.D."/>
            <person name="Zheng C."/>
            <person name="Woodhouse M."/>
            <person name="Edger P.P."/>
            <person name="Guyot R."/>
            <person name="Guo H.B."/>
            <person name="Guo H."/>
            <person name="Zheng G."/>
            <person name="Singh R."/>
            <person name="Sharma A."/>
            <person name="Min X."/>
            <person name="Zheng Y."/>
            <person name="Lee H."/>
            <person name="Gurtowski J."/>
            <person name="Sedlazeck F.J."/>
            <person name="Harkess A."/>
            <person name="McKain M.R."/>
            <person name="Liao Z."/>
            <person name="Fang J."/>
            <person name="Liu J."/>
            <person name="Zhang X."/>
            <person name="Zhang Q."/>
            <person name="Hu W."/>
            <person name="Qin Y."/>
            <person name="Wang K."/>
            <person name="Chen L.Y."/>
            <person name="Shirley N."/>
            <person name="Lin Y.R."/>
            <person name="Liu L.Y."/>
            <person name="Hernandez A.G."/>
            <person name="Wright C.L."/>
            <person name="Bulone V."/>
            <person name="Tuskan G.A."/>
            <person name="Heath K."/>
            <person name="Zee F."/>
            <person name="Moore P.H."/>
            <person name="Sunkar R."/>
            <person name="Leebens-Mack J.H."/>
            <person name="Mockler T."/>
            <person name="Bennetzen J.L."/>
            <person name="Freeling M."/>
            <person name="Sankoff D."/>
            <person name="Paterson A.H."/>
            <person name="Zhu X."/>
            <person name="Yang X."/>
            <person name="Smith J.A."/>
            <person name="Cushman J.C."/>
            <person name="Paull R.E."/>
            <person name="Yu Q."/>
        </authorList>
    </citation>
    <scope>NUCLEOTIDE SEQUENCE [LARGE SCALE GENOMIC DNA]</scope>
    <source>
        <strain evidence="1">cv. F153</strain>
    </source>
</reference>
<dbReference type="OrthoDB" id="767438at2759"/>
<dbReference type="GeneID" id="109708314"/>
<keyword evidence="1" id="KW-1185">Reference proteome</keyword>
<gene>
    <name evidence="2" type="primary">LOC109708314</name>
</gene>
<reference evidence="2" key="2">
    <citation type="submission" date="2025-08" db="UniProtKB">
        <authorList>
            <consortium name="RefSeq"/>
        </authorList>
    </citation>
    <scope>IDENTIFICATION</scope>
    <source>
        <tissue evidence="2">Leaf</tissue>
    </source>
</reference>
<protein>
    <submittedName>
        <fullName evidence="2">Uncharacterized protein LOC109708314 isoform X1</fullName>
    </submittedName>
</protein>
<proteinExistence type="predicted"/>